<reference evidence="1" key="1">
    <citation type="journal article" date="2023" name="Plant J.">
        <title>Genome sequences and population genomics provide insights into the demographic history, inbreeding, and mutation load of two 'living fossil' tree species of Dipteronia.</title>
        <authorList>
            <person name="Feng Y."/>
            <person name="Comes H.P."/>
            <person name="Chen J."/>
            <person name="Zhu S."/>
            <person name="Lu R."/>
            <person name="Zhang X."/>
            <person name="Li P."/>
            <person name="Qiu J."/>
            <person name="Olsen K.M."/>
            <person name="Qiu Y."/>
        </authorList>
    </citation>
    <scope>NUCLEOTIDE SEQUENCE</scope>
    <source>
        <strain evidence="1">KIB01</strain>
    </source>
</reference>
<accession>A0AAE0CR95</accession>
<dbReference type="AlphaFoldDB" id="A0AAE0CR95"/>
<evidence type="ECO:0000313" key="2">
    <source>
        <dbReference type="Proteomes" id="UP001280121"/>
    </source>
</evidence>
<name>A0AAE0CR95_9ROSI</name>
<comment type="caution">
    <text evidence="1">The sequence shown here is derived from an EMBL/GenBank/DDBJ whole genome shotgun (WGS) entry which is preliminary data.</text>
</comment>
<gene>
    <name evidence="1" type="ORF">Ddye_007055</name>
</gene>
<evidence type="ECO:0000313" key="1">
    <source>
        <dbReference type="EMBL" id="KAK2660522.1"/>
    </source>
</evidence>
<organism evidence="1 2">
    <name type="scientific">Dipteronia dyeriana</name>
    <dbReference type="NCBI Taxonomy" id="168575"/>
    <lineage>
        <taxon>Eukaryota</taxon>
        <taxon>Viridiplantae</taxon>
        <taxon>Streptophyta</taxon>
        <taxon>Embryophyta</taxon>
        <taxon>Tracheophyta</taxon>
        <taxon>Spermatophyta</taxon>
        <taxon>Magnoliopsida</taxon>
        <taxon>eudicotyledons</taxon>
        <taxon>Gunneridae</taxon>
        <taxon>Pentapetalae</taxon>
        <taxon>rosids</taxon>
        <taxon>malvids</taxon>
        <taxon>Sapindales</taxon>
        <taxon>Sapindaceae</taxon>
        <taxon>Hippocastanoideae</taxon>
        <taxon>Acereae</taxon>
        <taxon>Dipteronia</taxon>
    </lineage>
</organism>
<dbReference type="Proteomes" id="UP001280121">
    <property type="component" value="Unassembled WGS sequence"/>
</dbReference>
<keyword evidence="2" id="KW-1185">Reference proteome</keyword>
<sequence length="165" mass="19694">MRHWIEEFRNILGWCEIEDMGFQGSIFTWSNKRDDFWHSDHRPLLVEILDLEASRIKGVACRKKRFYFESYPANRDDYKLLVSQSWIHTADVCVMGRVEANISNCTHQLSKWNSRNKLGLQNDINKLQRELNLLNSSIQGGSWADIRRVERLLDNNLIEEEEYYR</sequence>
<dbReference type="EMBL" id="JANJYI010000002">
    <property type="protein sequence ID" value="KAK2660522.1"/>
    <property type="molecule type" value="Genomic_DNA"/>
</dbReference>
<proteinExistence type="predicted"/>
<protein>
    <submittedName>
        <fullName evidence="1">Uncharacterized protein</fullName>
    </submittedName>
</protein>